<proteinExistence type="predicted"/>
<evidence type="ECO:0000313" key="3">
    <source>
        <dbReference type="EMBL" id="CEM15300.1"/>
    </source>
</evidence>
<dbReference type="SUPFAM" id="SSF46785">
    <property type="entry name" value="Winged helix' DNA-binding domain"/>
    <property type="match status" value="1"/>
</dbReference>
<feature type="compositionally biased region" description="Gly residues" evidence="1">
    <location>
        <begin position="138"/>
        <end position="147"/>
    </location>
</feature>
<feature type="compositionally biased region" description="Polar residues" evidence="1">
    <location>
        <begin position="120"/>
        <end position="131"/>
    </location>
</feature>
<dbReference type="EMBL" id="CDMZ01000483">
    <property type="protein sequence ID" value="CEM15300.1"/>
    <property type="molecule type" value="Genomic_DNA"/>
</dbReference>
<feature type="domain" description="PCI" evidence="2">
    <location>
        <begin position="271"/>
        <end position="441"/>
    </location>
</feature>
<dbReference type="PROSITE" id="PS50250">
    <property type="entry name" value="PCI"/>
    <property type="match status" value="1"/>
</dbReference>
<name>A0A0G4FMM4_9ALVE</name>
<reference evidence="3" key="1">
    <citation type="submission" date="2014-11" db="EMBL/GenBank/DDBJ databases">
        <authorList>
            <person name="Otto D Thomas"/>
            <person name="Naeem Raeece"/>
        </authorList>
    </citation>
    <scope>NUCLEOTIDE SEQUENCE</scope>
</reference>
<feature type="region of interest" description="Disordered" evidence="1">
    <location>
        <begin position="120"/>
        <end position="147"/>
    </location>
</feature>
<dbReference type="SMART" id="SM00088">
    <property type="entry name" value="PINT"/>
    <property type="match status" value="1"/>
</dbReference>
<dbReference type="InterPro" id="IPR050871">
    <property type="entry name" value="26S_Proteasome/COP9_Components"/>
</dbReference>
<gene>
    <name evidence="3" type="ORF">Cvel_17784</name>
</gene>
<dbReference type="VEuPathDB" id="CryptoDB:Cvel_17784"/>
<sequence length="473" mass="53732">MDSDEEFEYESEDGFQDDDQGDEDAIQIENAYYEADDNKASRPEEALKQFEQVVEMETARGSEVVWRFKSLQAIVILCARLGRLSDMAERYKDLLSYMDQVTRNDASEAINNVLDAVSQCAENQSQQQPESGDTDMTGEGGAGGGSGSSHLETVYSLTLDALKKSANHRLWFNTSVKLAKLYLERENLVALQKKLRELHDQCLDAEGRDDVQTKGSQLLELYALEIQMCARTKNALRMKEIYPKTINLTSAIADPRNVAVIRESGGKMYMTEKKWMAAYNEFLEAFKNFQETGNAPRAKMMLKCVVLANMLALSDINPFDSREAKVYQEDPEIAAMSQLRMAFDSKDVKTVDKILKDPRYKIVSDSFLRLYVEDLLRNIRLTVLESILQPYRSARLDFLCQELNVSREELTSLLVQLILDEKLGGGIDDVNGFVELYGQSSRRGRYGETERWSKTLRRVVGALHHRLEHVTGV</sequence>
<accession>A0A0G4FMM4</accession>
<protein>
    <recommendedName>
        <fullName evidence="2">PCI domain-containing protein</fullName>
    </recommendedName>
</protein>
<evidence type="ECO:0000259" key="2">
    <source>
        <dbReference type="PROSITE" id="PS50250"/>
    </source>
</evidence>
<dbReference type="Gene3D" id="1.25.40.570">
    <property type="match status" value="1"/>
</dbReference>
<evidence type="ECO:0000256" key="1">
    <source>
        <dbReference type="SAM" id="MobiDB-lite"/>
    </source>
</evidence>
<dbReference type="PhylomeDB" id="A0A0G4FMM4"/>
<dbReference type="InterPro" id="IPR000717">
    <property type="entry name" value="PCI_dom"/>
</dbReference>
<feature type="region of interest" description="Disordered" evidence="1">
    <location>
        <begin position="1"/>
        <end position="22"/>
    </location>
</feature>
<organism evidence="3">
    <name type="scientific">Chromera velia CCMP2878</name>
    <dbReference type="NCBI Taxonomy" id="1169474"/>
    <lineage>
        <taxon>Eukaryota</taxon>
        <taxon>Sar</taxon>
        <taxon>Alveolata</taxon>
        <taxon>Colpodellida</taxon>
        <taxon>Chromeraceae</taxon>
        <taxon>Chromera</taxon>
    </lineage>
</organism>
<dbReference type="InterPro" id="IPR036390">
    <property type="entry name" value="WH_DNA-bd_sf"/>
</dbReference>
<dbReference type="SMART" id="SM00753">
    <property type="entry name" value="PAM"/>
    <property type="match status" value="1"/>
</dbReference>
<dbReference type="Pfam" id="PF01399">
    <property type="entry name" value="PCI"/>
    <property type="match status" value="1"/>
</dbReference>
<dbReference type="AlphaFoldDB" id="A0A0G4FMM4"/>
<dbReference type="PANTHER" id="PTHR10678">
    <property type="entry name" value="26S PROTEASOME NON-ATPASE REGULATORY SUBUNIT 11/COP9 SIGNALOSOME COMPLEX SUBUNIT 2"/>
    <property type="match status" value="1"/>
</dbReference>